<proteinExistence type="predicted"/>
<evidence type="ECO:0000313" key="2">
    <source>
        <dbReference type="Proteomes" id="UP000516408"/>
    </source>
</evidence>
<evidence type="ECO:0000313" key="1">
    <source>
        <dbReference type="EMBL" id="QNR52593.1"/>
    </source>
</evidence>
<keyword evidence="2" id="KW-1185">Reference proteome</keyword>
<reference evidence="1 2" key="1">
    <citation type="submission" date="2020-05" db="EMBL/GenBank/DDBJ databases">
        <authorList>
            <person name="Debarbieux L."/>
        </authorList>
    </citation>
    <scope>NUCLEOTIDE SEQUENCE [LARGE SCALE GENOMIC DNA]</scope>
</reference>
<accession>A0A7H0XC53</accession>
<dbReference type="Proteomes" id="UP000516408">
    <property type="component" value="Segment"/>
</dbReference>
<organism evidence="1 2">
    <name type="scientific">Escherichia phage Mt1B1_P10</name>
    <dbReference type="NCBI Taxonomy" id="2743960"/>
    <lineage>
        <taxon>Viruses</taxon>
        <taxon>Duplodnaviria</taxon>
        <taxon>Heunggongvirae</taxon>
        <taxon>Uroviricota</taxon>
        <taxon>Caudoviricetes</taxon>
        <taxon>Autographivirales</taxon>
        <taxon>Autosignataviridae</taxon>
        <taxon>Molineuxvirinae</taxon>
        <taxon>Vectrevirus</taxon>
        <taxon>Vectrevirus Mt1B1P10</taxon>
    </lineage>
</organism>
<dbReference type="EMBL" id="MT496971">
    <property type="protein sequence ID" value="QNR52593.1"/>
    <property type="molecule type" value="Genomic_DNA"/>
</dbReference>
<protein>
    <submittedName>
        <fullName evidence="1">Uncharacterized protein</fullName>
    </submittedName>
</protein>
<sequence>MLSLLCILSDVLGRKRYILSEDQIRDEKIRRSLTK</sequence>
<name>A0A7H0XC53_9CAUD</name>